<dbReference type="EMBL" id="FPBN01000001">
    <property type="protein sequence ID" value="SFU33444.1"/>
    <property type="molecule type" value="Genomic_DNA"/>
</dbReference>
<proteinExistence type="predicted"/>
<sequence>MSDDIVELYLATGDFHEAVKQSGLPTHIAHLKLIKYSSVYSKKNSQSHHWHFRTKGDQDFIVAFLERKSGSELDHPFILFIPMQFLTDKNDLHVSPSGRWFNEFQVEAEELQPLLNEYAQLRKEGLF</sequence>
<keyword evidence="2" id="KW-1185">Reference proteome</keyword>
<gene>
    <name evidence="1" type="ORF">SAMN05660328_101295</name>
</gene>
<dbReference type="AlphaFoldDB" id="A0A1I7FB90"/>
<dbReference type="RefSeq" id="WP_074656648.1">
    <property type="nucleotide sequence ID" value="NZ_FOLZ01000001.1"/>
</dbReference>
<name>A0A1I7FB90_9STRE</name>
<accession>A0A1I7FB90</accession>
<dbReference type="Proteomes" id="UP000183629">
    <property type="component" value="Unassembled WGS sequence"/>
</dbReference>
<evidence type="ECO:0000313" key="2">
    <source>
        <dbReference type="Proteomes" id="UP000183629"/>
    </source>
</evidence>
<reference evidence="2" key="1">
    <citation type="submission" date="2016-10" db="EMBL/GenBank/DDBJ databases">
        <authorList>
            <person name="Varghese N."/>
            <person name="Submissions S."/>
        </authorList>
    </citation>
    <scope>NUCLEOTIDE SEQUENCE [LARGE SCALE GENOMIC DNA]</scope>
    <source>
        <strain evidence="2">LMG 15572</strain>
    </source>
</reference>
<protein>
    <submittedName>
        <fullName evidence="1">Uncharacterized protein</fullName>
    </submittedName>
</protein>
<evidence type="ECO:0000313" key="1">
    <source>
        <dbReference type="EMBL" id="SFU33444.1"/>
    </source>
</evidence>
<organism evidence="1 2">
    <name type="scientific">Streptococcus gallolyticus</name>
    <dbReference type="NCBI Taxonomy" id="315405"/>
    <lineage>
        <taxon>Bacteria</taxon>
        <taxon>Bacillati</taxon>
        <taxon>Bacillota</taxon>
        <taxon>Bacilli</taxon>
        <taxon>Lactobacillales</taxon>
        <taxon>Streptococcaceae</taxon>
        <taxon>Streptococcus</taxon>
    </lineage>
</organism>